<proteinExistence type="predicted"/>
<protein>
    <submittedName>
        <fullName evidence="2">Uncharacterized protein</fullName>
    </submittedName>
</protein>
<dbReference type="EMBL" id="JAULJE010000069">
    <property type="protein sequence ID" value="KAK1327352.1"/>
    <property type="molecule type" value="Genomic_DNA"/>
</dbReference>
<comment type="caution">
    <text evidence="2">The sequence shown here is derived from an EMBL/GenBank/DDBJ whole genome shotgun (WGS) entry which is preliminary data.</text>
</comment>
<evidence type="ECO:0000256" key="1">
    <source>
        <dbReference type="SAM" id="MobiDB-lite"/>
    </source>
</evidence>
<dbReference type="AlphaFoldDB" id="A0AA40H9W2"/>
<feature type="region of interest" description="Disordered" evidence="1">
    <location>
        <begin position="37"/>
        <end position="71"/>
    </location>
</feature>
<evidence type="ECO:0000313" key="2">
    <source>
        <dbReference type="EMBL" id="KAK1327352.1"/>
    </source>
</evidence>
<reference evidence="2" key="1">
    <citation type="submission" date="2023-06" db="EMBL/GenBank/DDBJ databases">
        <title>Reference genome for the Northern bat (Eptesicus nilssonii), a most northern bat species.</title>
        <authorList>
            <person name="Laine V.N."/>
            <person name="Pulliainen A.T."/>
            <person name="Lilley T.M."/>
        </authorList>
    </citation>
    <scope>NUCLEOTIDE SEQUENCE</scope>
    <source>
        <strain evidence="2">BLF_Eptnil</strain>
        <tissue evidence="2">Kidney</tissue>
    </source>
</reference>
<sequence>MFAPIGDWCSGARSSSVFAVVAESQVSNKILLSLQDGEAPAFPQPDPPEPSGLGAGAAQVLPPRSQRPEWM</sequence>
<keyword evidence="3" id="KW-1185">Reference proteome</keyword>
<organism evidence="2 3">
    <name type="scientific">Cnephaeus nilssonii</name>
    <name type="common">Northern bat</name>
    <name type="synonym">Eptesicus nilssonii</name>
    <dbReference type="NCBI Taxonomy" id="3371016"/>
    <lineage>
        <taxon>Eukaryota</taxon>
        <taxon>Metazoa</taxon>
        <taxon>Chordata</taxon>
        <taxon>Craniata</taxon>
        <taxon>Vertebrata</taxon>
        <taxon>Euteleostomi</taxon>
        <taxon>Mammalia</taxon>
        <taxon>Eutheria</taxon>
        <taxon>Laurasiatheria</taxon>
        <taxon>Chiroptera</taxon>
        <taxon>Yangochiroptera</taxon>
        <taxon>Vespertilionidae</taxon>
        <taxon>Cnephaeus</taxon>
    </lineage>
</organism>
<dbReference type="Proteomes" id="UP001177744">
    <property type="component" value="Unassembled WGS sequence"/>
</dbReference>
<name>A0AA40H9W2_CNENI</name>
<evidence type="ECO:0000313" key="3">
    <source>
        <dbReference type="Proteomes" id="UP001177744"/>
    </source>
</evidence>
<accession>A0AA40H9W2</accession>
<gene>
    <name evidence="2" type="ORF">QTO34_017017</name>
</gene>